<sequence>MSDSSAIYVGGIACTTTALCLAYHNLGQATVLIYTTFAHYLDARNFPDGNDSADPMQEHLQGLHESLAPQFRLHVQLHNPLSSIAADEPIGQSVSISLPLSTQIVVP</sequence>
<evidence type="ECO:0000313" key="1">
    <source>
        <dbReference type="EMBL" id="MBW5891020.1"/>
    </source>
</evidence>
<organism evidence="1 2">
    <name type="scientific">Pectobacterium polaris</name>
    <dbReference type="NCBI Taxonomy" id="2042057"/>
    <lineage>
        <taxon>Bacteria</taxon>
        <taxon>Pseudomonadati</taxon>
        <taxon>Pseudomonadota</taxon>
        <taxon>Gammaproteobacteria</taxon>
        <taxon>Enterobacterales</taxon>
        <taxon>Pectobacteriaceae</taxon>
        <taxon>Pectobacterium</taxon>
    </lineage>
</organism>
<dbReference type="GO" id="GO:0030430">
    <property type="term" value="C:host cell cytoplasm"/>
    <property type="evidence" value="ECO:0007669"/>
    <property type="project" value="InterPro"/>
</dbReference>
<dbReference type="InterPro" id="IPR006487">
    <property type="entry name" value="Phage_lambda_L"/>
</dbReference>
<dbReference type="RefSeq" id="WP_219678336.1">
    <property type="nucleotide sequence ID" value="NZ_JAESHX010000010.1"/>
</dbReference>
<evidence type="ECO:0000313" key="2">
    <source>
        <dbReference type="Proteomes" id="UP000696310"/>
    </source>
</evidence>
<dbReference type="Pfam" id="PF05100">
    <property type="entry name" value="Phage_tail_L"/>
    <property type="match status" value="1"/>
</dbReference>
<proteinExistence type="predicted"/>
<dbReference type="AlphaFoldDB" id="A0AAW4NV81"/>
<accession>A0AAW4NV81</accession>
<dbReference type="GO" id="GO:0046718">
    <property type="term" value="P:symbiont entry into host cell"/>
    <property type="evidence" value="ECO:0007669"/>
    <property type="project" value="InterPro"/>
</dbReference>
<dbReference type="GO" id="GO:0051536">
    <property type="term" value="F:iron-sulfur cluster binding"/>
    <property type="evidence" value="ECO:0007669"/>
    <property type="project" value="InterPro"/>
</dbReference>
<comment type="caution">
    <text evidence="1">The sequence shown here is derived from an EMBL/GenBank/DDBJ whole genome shotgun (WGS) entry which is preliminary data.</text>
</comment>
<reference evidence="1" key="2">
    <citation type="submission" date="2021-01" db="EMBL/GenBank/DDBJ databases">
        <authorList>
            <person name="Vargas Peralta D."/>
        </authorList>
    </citation>
    <scope>NUCLEOTIDE SEQUENCE</scope>
    <source>
        <strain evidence="1">A3</strain>
    </source>
</reference>
<gene>
    <name evidence="1" type="ORF">IM880_02250</name>
</gene>
<reference evidence="1" key="1">
    <citation type="journal article" date="2021" name="bioRxiv">
        <title>Identification of Pectobacterium species isolated from the soft rot of tetecho (Neobuxbaumia tetetzo), a columnar cactus, and associated metagenomics.</title>
        <authorList>
            <person name="Vargas-Peralta D."/>
            <person name="Narvaez-Barragan D.A."/>
            <person name="de Sandozequi A."/>
            <person name="Romero-Gutierrez M.F."/>
            <person name="Segovia L."/>
            <person name="Martinez-Anaya C."/>
            <person name="Alcaraz L.D."/>
            <person name="de la Torre Almaraz R."/>
        </authorList>
    </citation>
    <scope>NUCLEOTIDE SEQUENCE</scope>
    <source>
        <strain evidence="1">A3</strain>
    </source>
</reference>
<dbReference type="Proteomes" id="UP000696310">
    <property type="component" value="Unassembled WGS sequence"/>
</dbReference>
<name>A0AAW4NV81_9GAMM</name>
<protein>
    <submittedName>
        <fullName evidence="1">Uncharacterized protein</fullName>
    </submittedName>
</protein>
<dbReference type="EMBL" id="JAESHX010000010">
    <property type="protein sequence ID" value="MBW5891020.1"/>
    <property type="molecule type" value="Genomic_DNA"/>
</dbReference>